<evidence type="ECO:0000313" key="3">
    <source>
        <dbReference type="Proteomes" id="UP000014523"/>
    </source>
</evidence>
<keyword evidence="3" id="KW-1185">Reference proteome</keyword>
<keyword evidence="1" id="KW-0732">Signal</keyword>
<accession>A0A829HFM9</accession>
<reference evidence="2 3" key="1">
    <citation type="submission" date="2013-06" db="EMBL/GenBank/DDBJ databases">
        <title>The Genome Sequence of Acinetobacter gyllenbergii CIP 110306.</title>
        <authorList>
            <consortium name="The Broad Institute Genome Sequencing Platform"/>
            <consortium name="The Broad Institute Genome Sequencing Center for Infectious Disease"/>
            <person name="Cerqueira G."/>
            <person name="Feldgarden M."/>
            <person name="Courvalin P."/>
            <person name="Perichon B."/>
            <person name="Grillot-Courvalin C."/>
            <person name="Clermont D."/>
            <person name="Rocha E."/>
            <person name="Yoon E.-J."/>
            <person name="Nemec A."/>
            <person name="Young S.K."/>
            <person name="Zeng Q."/>
            <person name="Gargeya S."/>
            <person name="Fitzgerald M."/>
            <person name="Abouelleil A."/>
            <person name="Alvarado L."/>
            <person name="Berlin A.M."/>
            <person name="Chapman S.B."/>
            <person name="Dewar J."/>
            <person name="Goldberg J."/>
            <person name="Griggs A."/>
            <person name="Gujja S."/>
            <person name="Hansen M."/>
            <person name="Howarth C."/>
            <person name="Imamovic A."/>
            <person name="Larimer J."/>
            <person name="McCowan C."/>
            <person name="Murphy C."/>
            <person name="Pearson M."/>
            <person name="Priest M."/>
            <person name="Roberts A."/>
            <person name="Saif S."/>
            <person name="Shea T."/>
            <person name="Sykes S."/>
            <person name="Wortman J."/>
            <person name="Nusbaum C."/>
            <person name="Birren B."/>
        </authorList>
    </citation>
    <scope>NUCLEOTIDE SEQUENCE [LARGE SCALE GENOMIC DNA]</scope>
    <source>
        <strain evidence="2 3">CIP 110306</strain>
    </source>
</reference>
<feature type="chain" id="PRO_5032959439" description="TolC family protein" evidence="1">
    <location>
        <begin position="29"/>
        <end position="125"/>
    </location>
</feature>
<protein>
    <recommendedName>
        <fullName evidence="4">TolC family protein</fullName>
    </recommendedName>
</protein>
<sequence length="125" mass="14159">MRFKYKELRFNKRLSSLLIIFMSTHTLAADNIAKPVMNVAETLAFDAKHYAASYGVTLDEAMRRLLIMHDTNNQVASLNDQYKNVLSGIYFDNGSDFGLKINVVGNNHPQQIFKLEKSLIAASNF</sequence>
<dbReference type="Proteomes" id="UP000014523">
    <property type="component" value="Unassembled WGS sequence"/>
</dbReference>
<dbReference type="AlphaFoldDB" id="A0A829HFM9"/>
<dbReference type="EMBL" id="ATGG01000016">
    <property type="protein sequence ID" value="EPF80517.1"/>
    <property type="molecule type" value="Genomic_DNA"/>
</dbReference>
<evidence type="ECO:0000313" key="2">
    <source>
        <dbReference type="EMBL" id="EPF80517.1"/>
    </source>
</evidence>
<organism evidence="2 3">
    <name type="scientific">Acinetobacter gyllenbergii CIP 110306 = MTCC 11365</name>
    <dbReference type="NCBI Taxonomy" id="1217657"/>
    <lineage>
        <taxon>Bacteria</taxon>
        <taxon>Pseudomonadati</taxon>
        <taxon>Pseudomonadota</taxon>
        <taxon>Gammaproteobacteria</taxon>
        <taxon>Moraxellales</taxon>
        <taxon>Moraxellaceae</taxon>
        <taxon>Acinetobacter</taxon>
    </lineage>
</organism>
<feature type="signal peptide" evidence="1">
    <location>
        <begin position="1"/>
        <end position="28"/>
    </location>
</feature>
<comment type="caution">
    <text evidence="2">The sequence shown here is derived from an EMBL/GenBank/DDBJ whole genome shotgun (WGS) entry which is preliminary data.</text>
</comment>
<name>A0A829HFM9_9GAMM</name>
<proteinExistence type="predicted"/>
<evidence type="ECO:0000256" key="1">
    <source>
        <dbReference type="SAM" id="SignalP"/>
    </source>
</evidence>
<gene>
    <name evidence="2" type="ORF">F957_02177</name>
</gene>
<evidence type="ECO:0008006" key="4">
    <source>
        <dbReference type="Google" id="ProtNLM"/>
    </source>
</evidence>